<dbReference type="AlphaFoldDB" id="A0A1B9NZU6"/>
<comment type="caution">
    <text evidence="6">The sequence shown here is derived from an EMBL/GenBank/DDBJ whole genome shotgun (WGS) entry which is preliminary data.</text>
</comment>
<evidence type="ECO:0000256" key="3">
    <source>
        <dbReference type="ARBA" id="ARBA00023163"/>
    </source>
</evidence>
<dbReference type="PANTHER" id="PTHR43280:SF29">
    <property type="entry name" value="ARAC-FAMILY TRANSCRIPTIONAL REGULATOR"/>
    <property type="match status" value="1"/>
</dbReference>
<feature type="transmembrane region" description="Helical" evidence="4">
    <location>
        <begin position="88"/>
        <end position="108"/>
    </location>
</feature>
<keyword evidence="1" id="KW-0805">Transcription regulation</keyword>
<evidence type="ECO:0000313" key="6">
    <source>
        <dbReference type="EMBL" id="OCH21618.1"/>
    </source>
</evidence>
<gene>
    <name evidence="6" type="ORF">A6E04_07055</name>
</gene>
<keyword evidence="4" id="KW-0812">Transmembrane</keyword>
<dbReference type="InterPro" id="IPR009057">
    <property type="entry name" value="Homeodomain-like_sf"/>
</dbReference>
<organism evidence="6 7">
    <name type="scientific">Aliivibrio logei</name>
    <name type="common">Vibrio logei</name>
    <dbReference type="NCBI Taxonomy" id="688"/>
    <lineage>
        <taxon>Bacteria</taxon>
        <taxon>Pseudomonadati</taxon>
        <taxon>Pseudomonadota</taxon>
        <taxon>Gammaproteobacteria</taxon>
        <taxon>Vibrionales</taxon>
        <taxon>Vibrionaceae</taxon>
        <taxon>Aliivibrio</taxon>
    </lineage>
</organism>
<feature type="transmembrane region" description="Helical" evidence="4">
    <location>
        <begin position="114"/>
        <end position="131"/>
    </location>
</feature>
<dbReference type="GO" id="GO:0043565">
    <property type="term" value="F:sequence-specific DNA binding"/>
    <property type="evidence" value="ECO:0007669"/>
    <property type="project" value="InterPro"/>
</dbReference>
<dbReference type="EMBL" id="MAJU01000008">
    <property type="protein sequence ID" value="OCH21618.1"/>
    <property type="molecule type" value="Genomic_DNA"/>
</dbReference>
<dbReference type="OrthoDB" id="345413at2"/>
<feature type="transmembrane region" description="Helical" evidence="4">
    <location>
        <begin position="182"/>
        <end position="204"/>
    </location>
</feature>
<keyword evidence="3" id="KW-0804">Transcription</keyword>
<dbReference type="RefSeq" id="WP_065610189.1">
    <property type="nucleotide sequence ID" value="NZ_CAWMPN010000008.1"/>
</dbReference>
<evidence type="ECO:0000256" key="4">
    <source>
        <dbReference type="SAM" id="Phobius"/>
    </source>
</evidence>
<dbReference type="Gene3D" id="1.10.10.60">
    <property type="entry name" value="Homeodomain-like"/>
    <property type="match status" value="1"/>
</dbReference>
<feature type="transmembrane region" description="Helical" evidence="4">
    <location>
        <begin position="6"/>
        <end position="25"/>
    </location>
</feature>
<keyword evidence="2" id="KW-0238">DNA-binding</keyword>
<keyword evidence="4" id="KW-0472">Membrane</keyword>
<name>A0A1B9NZU6_ALILO</name>
<evidence type="ECO:0000256" key="2">
    <source>
        <dbReference type="ARBA" id="ARBA00023125"/>
    </source>
</evidence>
<evidence type="ECO:0000313" key="7">
    <source>
        <dbReference type="Proteomes" id="UP000093523"/>
    </source>
</evidence>
<reference evidence="6 7" key="1">
    <citation type="submission" date="2016-06" db="EMBL/GenBank/DDBJ databases">
        <authorList>
            <person name="Kjaerup R.B."/>
            <person name="Dalgaard T.S."/>
            <person name="Juul-Madsen H.R."/>
        </authorList>
    </citation>
    <scope>NUCLEOTIDE SEQUENCE [LARGE SCALE GENOMIC DNA]</scope>
    <source>
        <strain evidence="6 7">1S159</strain>
    </source>
</reference>
<feature type="transmembrane region" description="Helical" evidence="4">
    <location>
        <begin position="56"/>
        <end position="76"/>
    </location>
</feature>
<feature type="transmembrane region" description="Helical" evidence="4">
    <location>
        <begin position="152"/>
        <end position="170"/>
    </location>
</feature>
<accession>A0A1B9NZU6</accession>
<proteinExistence type="predicted"/>
<dbReference type="Pfam" id="PF12833">
    <property type="entry name" value="HTH_18"/>
    <property type="match status" value="1"/>
</dbReference>
<feature type="domain" description="HTH araC/xylS-type" evidence="5">
    <location>
        <begin position="236"/>
        <end position="341"/>
    </location>
</feature>
<dbReference type="STRING" id="688.A6E04_07055"/>
<dbReference type="PANTHER" id="PTHR43280">
    <property type="entry name" value="ARAC-FAMILY TRANSCRIPTIONAL REGULATOR"/>
    <property type="match status" value="1"/>
</dbReference>
<protein>
    <submittedName>
        <fullName evidence="6">AraC family transcriptional regulator</fullName>
    </submittedName>
</protein>
<dbReference type="SMART" id="SM00342">
    <property type="entry name" value="HTH_ARAC"/>
    <property type="match status" value="1"/>
</dbReference>
<dbReference type="Proteomes" id="UP000093523">
    <property type="component" value="Unassembled WGS sequence"/>
</dbReference>
<sequence>MLAIPVPFIVSMLIGLLAITLYVRFSQQVKATCLFLGLCSATTAMVGLRWTFDLGVFSIVPLILASIIPIVAWYTFVHTSRDQGFLSIKHFVVPLFVVGSAVTQPWFALPLDEVLTLMYVGYGVALIRFSTKETTLINISLGNWEAVQKAECIAGWTLIFSALVDTFISLDFTFNQGEFSVYILTATHLILLPVLSVAVVVVGINTPVSEASSSVKIEKSSEDTVNPSVMTKVRAQDITSMLDVLIRRHSLYLDPELTLSKLTRKLGVPAKQISIAVNQIHEKNISKLINEYRIEHAKHSLITSQDSITQIFMNSGFQTKSNFNREFLRITGMVPSEYRKSNLDHSKSLSSAL</sequence>
<feature type="transmembrane region" description="Helical" evidence="4">
    <location>
        <begin position="32"/>
        <end position="50"/>
    </location>
</feature>
<evidence type="ECO:0000256" key="1">
    <source>
        <dbReference type="ARBA" id="ARBA00023015"/>
    </source>
</evidence>
<keyword evidence="4" id="KW-1133">Transmembrane helix</keyword>
<evidence type="ECO:0000259" key="5">
    <source>
        <dbReference type="PROSITE" id="PS01124"/>
    </source>
</evidence>
<dbReference type="PROSITE" id="PS01124">
    <property type="entry name" value="HTH_ARAC_FAMILY_2"/>
    <property type="match status" value="1"/>
</dbReference>
<dbReference type="SUPFAM" id="SSF46689">
    <property type="entry name" value="Homeodomain-like"/>
    <property type="match status" value="1"/>
</dbReference>
<dbReference type="GO" id="GO:0003700">
    <property type="term" value="F:DNA-binding transcription factor activity"/>
    <property type="evidence" value="ECO:0007669"/>
    <property type="project" value="InterPro"/>
</dbReference>
<dbReference type="InterPro" id="IPR018060">
    <property type="entry name" value="HTH_AraC"/>
</dbReference>